<dbReference type="GO" id="GO:0006405">
    <property type="term" value="P:RNA export from nucleus"/>
    <property type="evidence" value="ECO:0007669"/>
    <property type="project" value="TreeGrafter"/>
</dbReference>
<dbReference type="GO" id="GO:0042565">
    <property type="term" value="C:RNA nuclear export complex"/>
    <property type="evidence" value="ECO:0007669"/>
    <property type="project" value="TreeGrafter"/>
</dbReference>
<dbReference type="InterPro" id="IPR016024">
    <property type="entry name" value="ARM-type_fold"/>
</dbReference>
<dbReference type="Gene3D" id="1.25.10.10">
    <property type="entry name" value="Leucine-rich Repeat Variant"/>
    <property type="match status" value="1"/>
</dbReference>
<evidence type="ECO:0000256" key="2">
    <source>
        <dbReference type="SAM" id="MobiDB-lite"/>
    </source>
</evidence>
<dbReference type="PANTHER" id="PTHR11223:SF3">
    <property type="entry name" value="EXPORTIN-5"/>
    <property type="match status" value="1"/>
</dbReference>
<name>A0A9P8TMG5_WICPI</name>
<dbReference type="OrthoDB" id="2215036at2759"/>
<dbReference type="Pfam" id="PF19273">
    <property type="entry name" value="Exportin-5"/>
    <property type="match status" value="1"/>
</dbReference>
<feature type="domain" description="Importin N-terminal" evidence="3">
    <location>
        <begin position="29"/>
        <end position="95"/>
    </location>
</feature>
<evidence type="ECO:0000313" key="4">
    <source>
        <dbReference type="EMBL" id="KAH3684139.1"/>
    </source>
</evidence>
<evidence type="ECO:0000256" key="1">
    <source>
        <dbReference type="ARBA" id="ARBA00009466"/>
    </source>
</evidence>
<reference evidence="4" key="2">
    <citation type="submission" date="2021-01" db="EMBL/GenBank/DDBJ databases">
        <authorList>
            <person name="Schikora-Tamarit M.A."/>
        </authorList>
    </citation>
    <scope>NUCLEOTIDE SEQUENCE</scope>
    <source>
        <strain evidence="4">CBS2887</strain>
    </source>
</reference>
<reference evidence="4" key="1">
    <citation type="journal article" date="2021" name="Open Biol.">
        <title>Shared evolutionary footprints suggest mitochondrial oxidative damage underlies multiple complex I losses in fungi.</title>
        <authorList>
            <person name="Schikora-Tamarit M.A."/>
            <person name="Marcet-Houben M."/>
            <person name="Nosek J."/>
            <person name="Gabaldon T."/>
        </authorList>
    </citation>
    <scope>NUCLEOTIDE SEQUENCE</scope>
    <source>
        <strain evidence="4">CBS2887</strain>
    </source>
</reference>
<dbReference type="GO" id="GO:0031267">
    <property type="term" value="F:small GTPase binding"/>
    <property type="evidence" value="ECO:0007669"/>
    <property type="project" value="InterPro"/>
</dbReference>
<dbReference type="GO" id="GO:0005049">
    <property type="term" value="F:nuclear export signal receptor activity"/>
    <property type="evidence" value="ECO:0007669"/>
    <property type="project" value="InterPro"/>
</dbReference>
<dbReference type="InterPro" id="IPR001494">
    <property type="entry name" value="Importin-beta_N"/>
</dbReference>
<proteinExistence type="inferred from homology"/>
<protein>
    <recommendedName>
        <fullName evidence="3">Importin N-terminal domain-containing protein</fullName>
    </recommendedName>
</protein>
<dbReference type="GO" id="GO:0005737">
    <property type="term" value="C:cytoplasm"/>
    <property type="evidence" value="ECO:0007669"/>
    <property type="project" value="TreeGrafter"/>
</dbReference>
<dbReference type="EMBL" id="JAEUBG010002687">
    <property type="protein sequence ID" value="KAH3684139.1"/>
    <property type="molecule type" value="Genomic_DNA"/>
</dbReference>
<organism evidence="4 5">
    <name type="scientific">Wickerhamomyces pijperi</name>
    <name type="common">Yeast</name>
    <name type="synonym">Pichia pijperi</name>
    <dbReference type="NCBI Taxonomy" id="599730"/>
    <lineage>
        <taxon>Eukaryota</taxon>
        <taxon>Fungi</taxon>
        <taxon>Dikarya</taxon>
        <taxon>Ascomycota</taxon>
        <taxon>Saccharomycotina</taxon>
        <taxon>Saccharomycetes</taxon>
        <taxon>Phaffomycetales</taxon>
        <taxon>Wickerhamomycetaceae</taxon>
        <taxon>Wickerhamomyces</taxon>
    </lineage>
</organism>
<comment type="similarity">
    <text evidence="1">Belongs to the exportin family.</text>
</comment>
<dbReference type="GO" id="GO:0051170">
    <property type="term" value="P:import into nucleus"/>
    <property type="evidence" value="ECO:0007669"/>
    <property type="project" value="UniProtKB-ARBA"/>
</dbReference>
<dbReference type="Proteomes" id="UP000774326">
    <property type="component" value="Unassembled WGS sequence"/>
</dbReference>
<evidence type="ECO:0000259" key="3">
    <source>
        <dbReference type="PROSITE" id="PS50166"/>
    </source>
</evidence>
<dbReference type="GO" id="GO:0006611">
    <property type="term" value="P:protein export from nucleus"/>
    <property type="evidence" value="ECO:0007669"/>
    <property type="project" value="InterPro"/>
</dbReference>
<dbReference type="GO" id="GO:0005634">
    <property type="term" value="C:nucleus"/>
    <property type="evidence" value="ECO:0007669"/>
    <property type="project" value="TreeGrafter"/>
</dbReference>
<gene>
    <name evidence="4" type="ORF">WICPIJ_004869</name>
</gene>
<feature type="region of interest" description="Disordered" evidence="2">
    <location>
        <begin position="1170"/>
        <end position="1199"/>
    </location>
</feature>
<dbReference type="InterPro" id="IPR045478">
    <property type="entry name" value="Exportin-5_C"/>
</dbReference>
<dbReference type="PROSITE" id="PS50166">
    <property type="entry name" value="IMPORTIN_B_NT"/>
    <property type="match status" value="1"/>
</dbReference>
<comment type="caution">
    <text evidence="4">The sequence shown here is derived from an EMBL/GenBank/DDBJ whole genome shotgun (WGS) entry which is preliminary data.</text>
</comment>
<keyword evidence="5" id="KW-1185">Reference proteome</keyword>
<dbReference type="InterPro" id="IPR011989">
    <property type="entry name" value="ARM-like"/>
</dbReference>
<dbReference type="SMART" id="SM00913">
    <property type="entry name" value="IBN_N"/>
    <property type="match status" value="1"/>
</dbReference>
<dbReference type="SUPFAM" id="SSF48371">
    <property type="entry name" value="ARM repeat"/>
    <property type="match status" value="1"/>
</dbReference>
<accession>A0A9P8TMG5</accession>
<dbReference type="GO" id="GO:0003723">
    <property type="term" value="F:RNA binding"/>
    <property type="evidence" value="ECO:0007669"/>
    <property type="project" value="TreeGrafter"/>
</dbReference>
<dbReference type="AlphaFoldDB" id="A0A9P8TMG5"/>
<dbReference type="InterPro" id="IPR045065">
    <property type="entry name" value="XPO1/5"/>
</dbReference>
<sequence>MDAQGLGQIISALELIHSPRSSNSSRQEAQSFLEQVKKQESSPLWGYELALPEQNTVVRHFGLTLLQNSVNRQWYNYNNDRRFAIRNWILDLANKLQASDPHYLREKLAFLWVSVAKRCWGSYLLPSEPSTKASQAQLLEGWSSMDRDLFTLWMQSPQTRELVLIIFRTLFEDVYILDDPITNKRNYMLSSLCSTTLLPETLLSAVYNDDVNLAESKGMKEGWFLIWQEFLNDSIRNGDELSIIKTLETFKTCLNWPHSSLLTQSQILKSFLNTILMSNLKIKNLTTDCLHIMFTRNFGSTDDLEEIVGAIFKPEGIQLLTNIYNAIQIDEDDIDDELYAFSKKLTEMIVSLSEHLQVINLESSDIYNYLKLILQSTNSDSLTVSAVSLNFWGYMLRSNDKTEIIEPVLPELLEVASSKLVNYGDLNEDHISQKFIAFDFNSQQESYPFLSNYKKLVDDIVRLTICIKAQDGLVWLNQRLEAFFGSDIGASVLASAELDYHDVPFILTVSQLDIIEASVRGIIRWKIWYPNQDYNEKLELLKAEVKILLYKLIELNFKDPVLLKKLCQVTVQFLPLLDDDAIFRIIEKLIGLSTYKYPEDENDEKYGIIKELRTSCVNELNRIALLIPDKLVNILPDLEGIFEDLLKQVSNTEAVHFKCFLLVVSQRTEIANKTERFVNIVEPEIMAWTDPATVKGLSDLQWFMERLGIVKIASYFDSRGIKPNAKLLDIDIDSQGLELKSELKDRWTKIFPIRTTRLLIQYSIEKLPRDCENFKNLVELWKPRIKPIIPHILQLLYQIQSYHNPSNWNDLPEVVQSFVRDTTVERFWQVGVSIQSRDSFLEESVKAMHTLRDFADSVGQIIRYTREYVYLAIAAVSQLDDTLYNVPDIANIFWRAATGENVGITLHSWKHMINVCLRPLIKNTPVRNVNEFLGALLPQMFTTLDEVLMKNWEKVYISGLNFDENDQQLSNEMMEEHLLRQVTQVVIRLLVDCVGQYGYKSVLSDTQLAIKKLIFANKSILAPFLKLMCHIIQFKDTRCTFNVILILRSILNDIILVDDEVDAFLCEFLTKALLHVLLDDFYKETQHEAAYVLTLLYLGLLKRDLHCSEVMKHFLPNMNATNVSRLEIDLEQSSTLKEQRNFMIEFIQMVKDREEDEDLAKKQRAKEIEQVQRKKKMESDVLNDPFTENGALGNLFGDS</sequence>
<evidence type="ECO:0000313" key="5">
    <source>
        <dbReference type="Proteomes" id="UP000774326"/>
    </source>
</evidence>
<dbReference type="PANTHER" id="PTHR11223">
    <property type="entry name" value="EXPORTIN 1/5"/>
    <property type="match status" value="1"/>
</dbReference>